<sequence>MDLACGAMLRFCRVEVALRLGSGQILVDTGNPDLRLLAGVSFDKLFQPLQVIRVSILVGQDLIDPFFDTLLRLRCGRGY</sequence>
<dbReference type="Proteomes" id="UP000070598">
    <property type="component" value="Unassembled WGS sequence"/>
</dbReference>
<organism evidence="1 2">
    <name type="scientific">Carbonactinospora thermoautotrophica</name>
    <dbReference type="NCBI Taxonomy" id="1469144"/>
    <lineage>
        <taxon>Bacteria</taxon>
        <taxon>Bacillati</taxon>
        <taxon>Actinomycetota</taxon>
        <taxon>Actinomycetes</taxon>
        <taxon>Kitasatosporales</taxon>
        <taxon>Carbonactinosporaceae</taxon>
        <taxon>Carbonactinospora</taxon>
    </lineage>
</organism>
<proteinExistence type="predicted"/>
<reference evidence="2" key="1">
    <citation type="submission" date="2015-02" db="EMBL/GenBank/DDBJ databases">
        <title>Physiological reanalysis, assessment of diazotrophy, and genome sequences of multiple isolates of Streptomyces thermoautotrophicus.</title>
        <authorList>
            <person name="MacKellar D.C."/>
            <person name="Lieber L."/>
            <person name="Norman J."/>
            <person name="Bolger A."/>
            <person name="Tobin C."/>
            <person name="Murray J.W."/>
            <person name="Friesen M."/>
            <person name="Prell J."/>
        </authorList>
    </citation>
    <scope>NUCLEOTIDE SEQUENCE [LARGE SCALE GENOMIC DNA]</scope>
    <source>
        <strain evidence="2">UBT1</strain>
    </source>
</reference>
<name>A0A132NG06_9ACTN</name>
<gene>
    <name evidence="1" type="ORF">TR74_12220</name>
</gene>
<evidence type="ECO:0000313" key="1">
    <source>
        <dbReference type="EMBL" id="KWX08999.1"/>
    </source>
</evidence>
<comment type="caution">
    <text evidence="1">The sequence shown here is derived from an EMBL/GenBank/DDBJ whole genome shotgun (WGS) entry which is preliminary data.</text>
</comment>
<accession>A0A132NG06</accession>
<protein>
    <submittedName>
        <fullName evidence="1">Uncharacterized protein</fullName>
    </submittedName>
</protein>
<dbReference type="AlphaFoldDB" id="A0A132NG06"/>
<evidence type="ECO:0000313" key="2">
    <source>
        <dbReference type="Proteomes" id="UP000070598"/>
    </source>
</evidence>
<dbReference type="EMBL" id="JYIK01000906">
    <property type="protein sequence ID" value="KWX08999.1"/>
    <property type="molecule type" value="Genomic_DNA"/>
</dbReference>